<evidence type="ECO:0000256" key="1">
    <source>
        <dbReference type="ARBA" id="ARBA00004448"/>
    </source>
</evidence>
<dbReference type="AlphaFoldDB" id="A0A8I6S1J2"/>
<dbReference type="EnsemblMetazoa" id="XM_014398730.2">
    <property type="protein sequence ID" value="XP_014254216.1"/>
    <property type="gene ID" value="LOC106669323"/>
</dbReference>
<evidence type="ECO:0000256" key="7">
    <source>
        <dbReference type="ARBA" id="ARBA00022989"/>
    </source>
</evidence>
<dbReference type="PANTHER" id="PTHR45928:SF1">
    <property type="entry name" value="RE38146P"/>
    <property type="match status" value="1"/>
</dbReference>
<evidence type="ECO:0000256" key="11">
    <source>
        <dbReference type="RuleBase" id="RU000488"/>
    </source>
</evidence>
<evidence type="ECO:0000256" key="9">
    <source>
        <dbReference type="ARBA" id="ARBA00023136"/>
    </source>
</evidence>
<keyword evidence="5" id="KW-0677">Repeat</keyword>
<dbReference type="SUPFAM" id="SSF103506">
    <property type="entry name" value="Mitochondrial carrier"/>
    <property type="match status" value="1"/>
</dbReference>
<sequence length="250" mass="27779">MEFIIGASSAVGAVIFTNPLEVVKTRFQLQGELKKKGQYTVHYKNFFHAFYLIGKTEGVLALQKGLASAAIHQAKIRLQSQANKSIAVGYQHEAKNTFGILNSVYREGGITGLWRGVIGSVPRICVGSASQLTAFYVSKEFLANNKYFVIHSGLLNTFVSSMIGGIFVAITMGPLDVISTRLYNQGITKDGKGILYNGYFDCVTKIWKTEGFKGFYKGIVPCYMRIGPHTVLCFVFWDELKKLQAYLEKK</sequence>
<keyword evidence="4 10" id="KW-0812">Transmembrane</keyword>
<accession>A0A8I6S1J2</accession>
<proteinExistence type="inferred from homology"/>
<dbReference type="GO" id="GO:0005743">
    <property type="term" value="C:mitochondrial inner membrane"/>
    <property type="evidence" value="ECO:0007669"/>
    <property type="project" value="UniProtKB-SubCell"/>
</dbReference>
<keyword evidence="3 11" id="KW-0813">Transport</keyword>
<keyword evidence="6" id="KW-0999">Mitochondrion inner membrane</keyword>
<evidence type="ECO:0000256" key="4">
    <source>
        <dbReference type="ARBA" id="ARBA00022692"/>
    </source>
</evidence>
<dbReference type="InterPro" id="IPR018108">
    <property type="entry name" value="MCP_transmembrane"/>
</dbReference>
<comment type="subcellular location">
    <subcellularLocation>
        <location evidence="1">Mitochondrion inner membrane</location>
        <topology evidence="1">Multi-pass membrane protein</topology>
    </subcellularLocation>
</comment>
<name>A0A8I6S1J2_CIMLE</name>
<evidence type="ECO:0000256" key="6">
    <source>
        <dbReference type="ARBA" id="ARBA00022792"/>
    </source>
</evidence>
<dbReference type="OrthoDB" id="6703404at2759"/>
<evidence type="ECO:0000256" key="3">
    <source>
        <dbReference type="ARBA" id="ARBA00022448"/>
    </source>
</evidence>
<dbReference type="PANTHER" id="PTHR45928">
    <property type="entry name" value="RE38146P"/>
    <property type="match status" value="1"/>
</dbReference>
<feature type="repeat" description="Solcar" evidence="10">
    <location>
        <begin position="1"/>
        <end position="90"/>
    </location>
</feature>
<feature type="repeat" description="Solcar" evidence="10">
    <location>
        <begin position="152"/>
        <end position="243"/>
    </location>
</feature>
<dbReference type="InterPro" id="IPR051508">
    <property type="entry name" value="Mito_Carrier_Antiporter"/>
</dbReference>
<reference evidence="12" key="1">
    <citation type="submission" date="2022-01" db="UniProtKB">
        <authorList>
            <consortium name="EnsemblMetazoa"/>
        </authorList>
    </citation>
    <scope>IDENTIFICATION</scope>
</reference>
<dbReference type="PROSITE" id="PS50920">
    <property type="entry name" value="SOLCAR"/>
    <property type="match status" value="2"/>
</dbReference>
<protein>
    <submittedName>
        <fullName evidence="12">Uncharacterized protein</fullName>
    </submittedName>
</protein>
<dbReference type="Gene3D" id="1.50.40.10">
    <property type="entry name" value="Mitochondrial carrier domain"/>
    <property type="match status" value="2"/>
</dbReference>
<evidence type="ECO:0000256" key="8">
    <source>
        <dbReference type="ARBA" id="ARBA00023128"/>
    </source>
</evidence>
<dbReference type="InterPro" id="IPR023395">
    <property type="entry name" value="MCP_dom_sf"/>
</dbReference>
<evidence type="ECO:0000256" key="10">
    <source>
        <dbReference type="PROSITE-ProRule" id="PRU00282"/>
    </source>
</evidence>
<dbReference type="Pfam" id="PF00153">
    <property type="entry name" value="Mito_carr"/>
    <property type="match status" value="3"/>
</dbReference>
<keyword evidence="7" id="KW-1133">Transmembrane helix</keyword>
<dbReference type="Proteomes" id="UP000494040">
    <property type="component" value="Unassembled WGS sequence"/>
</dbReference>
<organism evidence="12 13">
    <name type="scientific">Cimex lectularius</name>
    <name type="common">Bed bug</name>
    <name type="synonym">Acanthia lectularia</name>
    <dbReference type="NCBI Taxonomy" id="79782"/>
    <lineage>
        <taxon>Eukaryota</taxon>
        <taxon>Metazoa</taxon>
        <taxon>Ecdysozoa</taxon>
        <taxon>Arthropoda</taxon>
        <taxon>Hexapoda</taxon>
        <taxon>Insecta</taxon>
        <taxon>Pterygota</taxon>
        <taxon>Neoptera</taxon>
        <taxon>Paraneoptera</taxon>
        <taxon>Hemiptera</taxon>
        <taxon>Heteroptera</taxon>
        <taxon>Panheteroptera</taxon>
        <taxon>Cimicomorpha</taxon>
        <taxon>Cimicidae</taxon>
        <taxon>Cimex</taxon>
    </lineage>
</organism>
<evidence type="ECO:0000313" key="12">
    <source>
        <dbReference type="EnsemblMetazoa" id="XP_014254216.1"/>
    </source>
</evidence>
<keyword evidence="8" id="KW-0496">Mitochondrion</keyword>
<evidence type="ECO:0000256" key="5">
    <source>
        <dbReference type="ARBA" id="ARBA00022737"/>
    </source>
</evidence>
<gene>
    <name evidence="12" type="primary">106669323</name>
</gene>
<keyword evidence="9 10" id="KW-0472">Membrane</keyword>
<evidence type="ECO:0000313" key="13">
    <source>
        <dbReference type="Proteomes" id="UP000494040"/>
    </source>
</evidence>
<comment type="similarity">
    <text evidence="2 11">Belongs to the mitochondrial carrier (TC 2.A.29) family.</text>
</comment>
<keyword evidence="13" id="KW-1185">Reference proteome</keyword>
<evidence type="ECO:0000256" key="2">
    <source>
        <dbReference type="ARBA" id="ARBA00006375"/>
    </source>
</evidence>